<feature type="region of interest" description="Disordered" evidence="3">
    <location>
        <begin position="553"/>
        <end position="578"/>
    </location>
</feature>
<dbReference type="CDD" id="cd21865">
    <property type="entry name" value="DEUBAD_NFRKB"/>
    <property type="match status" value="1"/>
</dbReference>
<proteinExistence type="predicted"/>
<feature type="region of interest" description="Disordered" evidence="3">
    <location>
        <begin position="613"/>
        <end position="636"/>
    </location>
</feature>
<dbReference type="PROSITE" id="PS51916">
    <property type="entry name" value="DEUBAD"/>
    <property type="match status" value="1"/>
</dbReference>
<dbReference type="EMBL" id="NMUH01008030">
    <property type="protein sequence ID" value="MQM18201.1"/>
    <property type="molecule type" value="Genomic_DNA"/>
</dbReference>
<evidence type="ECO:0000313" key="6">
    <source>
        <dbReference type="Proteomes" id="UP000652761"/>
    </source>
</evidence>
<feature type="region of interest" description="Disordered" evidence="3">
    <location>
        <begin position="439"/>
        <end position="463"/>
    </location>
</feature>
<feature type="compositionally biased region" description="Basic and acidic residues" evidence="3">
    <location>
        <begin position="553"/>
        <end position="562"/>
    </location>
</feature>
<keyword evidence="2" id="KW-0539">Nucleus</keyword>
<feature type="region of interest" description="Disordered" evidence="3">
    <location>
        <begin position="355"/>
        <end position="382"/>
    </location>
</feature>
<evidence type="ECO:0000256" key="2">
    <source>
        <dbReference type="ARBA" id="ARBA00023242"/>
    </source>
</evidence>
<dbReference type="Proteomes" id="UP000652761">
    <property type="component" value="Unassembled WGS sequence"/>
</dbReference>
<protein>
    <recommendedName>
        <fullName evidence="4">DEUBAD domain-containing protein</fullName>
    </recommendedName>
</protein>
<dbReference type="AlphaFoldDB" id="A0A843XG38"/>
<organism evidence="5 6">
    <name type="scientific">Colocasia esculenta</name>
    <name type="common">Wild taro</name>
    <name type="synonym">Arum esculentum</name>
    <dbReference type="NCBI Taxonomy" id="4460"/>
    <lineage>
        <taxon>Eukaryota</taxon>
        <taxon>Viridiplantae</taxon>
        <taxon>Streptophyta</taxon>
        <taxon>Embryophyta</taxon>
        <taxon>Tracheophyta</taxon>
        <taxon>Spermatophyta</taxon>
        <taxon>Magnoliopsida</taxon>
        <taxon>Liliopsida</taxon>
        <taxon>Araceae</taxon>
        <taxon>Aroideae</taxon>
        <taxon>Colocasieae</taxon>
        <taxon>Colocasia</taxon>
    </lineage>
</organism>
<dbReference type="PANTHER" id="PTHR13052:SF2">
    <property type="entry name" value="NUCLEAR FACTOR KAPPA-B-BINDING PROTEIN"/>
    <property type="match status" value="1"/>
</dbReference>
<dbReference type="GO" id="GO:0031011">
    <property type="term" value="C:Ino80 complex"/>
    <property type="evidence" value="ECO:0007669"/>
    <property type="project" value="InterPro"/>
</dbReference>
<reference evidence="5" key="1">
    <citation type="submission" date="2017-07" db="EMBL/GenBank/DDBJ databases">
        <title>Taro Niue Genome Assembly and Annotation.</title>
        <authorList>
            <person name="Atibalentja N."/>
            <person name="Keating K."/>
            <person name="Fields C.J."/>
        </authorList>
    </citation>
    <scope>NUCLEOTIDE SEQUENCE</scope>
    <source>
        <strain evidence="5">Niue_2</strain>
        <tissue evidence="5">Leaf</tissue>
    </source>
</reference>
<sequence length="857" mass="96609">MAAGQRKKKLNGASVIRLSSYEHNAGQKKMKRESSDIILNMTSHVSLEWDDNQNKVVAKRGQMGITWKDMAPFLDYVPEFRTGLADVLSIPQEIFGLENIADVLSYEVWETSLSEQERKLLVQFLPKGVNVDDVVPSLLAGENFHFGNPFSKGASLCAGDLHPDALLHMDQQLRATRKSYFCELRKYHSGTLNNLSKLKERWTSCRDSEKEIAAKIWREGTTKLTNRRPSVAAGKTKILAISEEQLHNTCFQDGDTSKYMFYIKINKKQHQLVKSINNFGDGIHSKCLSNVLGDINSFNIQPYEAFEEEERKRLHEYWLQLANTDLPAAFEDRRQCRLSREKWRKCVQQELEQKEMMTKDERKNPRCSPAEKVDDRDSERESPLYMQDAGRFQPIHFNDHHLLERNPSLDAHQDSPTISDQDQNLFIFKAATTDSINHSMDNHDVEKIPSLNSSDEHSPSDIDLGRNEYIVNQATISPGPSKLSKYEDAAKDMMESKSSSRIACHLERIPSLNSRSIDVHEHGDQHLINCSYNSPVIPQFLQSVTTNILEEKLPTPSPKDRWQSGSTGHSYHHYSPDCRISRSAGESAVQQPQPVRGRSSHLIDLEVQMLDREAAGSASSPLHDSNRETMFSSNANQDPSLLLPSFHMQGMSSPYPGEHMNGSKQSGLQFLVTNDGLRQPTQFPHLFHEQQFLKKSQATEKELCTQPLLNRNMQSSSKYPSQGHFLSVGLQDLTNFQSPVCSGLMGHNWFTAEHDTRNGWPGAETFSATGQQVEDVGNADGSLFSVLSECSKLASHSSFAPTSSEGFLPGRNFVGTSNPRSEGTYMYALSDANSRDAAALKMNSMPWMDFSLQNRGL</sequence>
<dbReference type="InterPro" id="IPR044867">
    <property type="entry name" value="DEUBAD_dom"/>
</dbReference>
<dbReference type="InterPro" id="IPR024867">
    <property type="entry name" value="NFRKB"/>
</dbReference>
<feature type="compositionally biased region" description="Polar residues" evidence="3">
    <location>
        <begin position="617"/>
        <end position="636"/>
    </location>
</feature>
<keyword evidence="6" id="KW-1185">Reference proteome</keyword>
<comment type="caution">
    <text evidence="5">The sequence shown here is derived from an EMBL/GenBank/DDBJ whole genome shotgun (WGS) entry which is preliminary data.</text>
</comment>
<feature type="compositionally biased region" description="Basic and acidic residues" evidence="3">
    <location>
        <begin position="454"/>
        <end position="463"/>
    </location>
</feature>
<dbReference type="PANTHER" id="PTHR13052">
    <property type="entry name" value="NFRKB-RELATED"/>
    <property type="match status" value="1"/>
</dbReference>
<name>A0A843XG38_COLES</name>
<accession>A0A843XG38</accession>
<evidence type="ECO:0000313" key="5">
    <source>
        <dbReference type="EMBL" id="MQM18201.1"/>
    </source>
</evidence>
<dbReference type="OrthoDB" id="70874at2759"/>
<comment type="subcellular location">
    <subcellularLocation>
        <location evidence="1">Nucleus</location>
    </subcellularLocation>
</comment>
<evidence type="ECO:0000259" key="4">
    <source>
        <dbReference type="PROSITE" id="PS51916"/>
    </source>
</evidence>
<gene>
    <name evidence="5" type="ORF">Taro_051188</name>
</gene>
<evidence type="ECO:0000256" key="1">
    <source>
        <dbReference type="ARBA" id="ARBA00004123"/>
    </source>
</evidence>
<evidence type="ECO:0000256" key="3">
    <source>
        <dbReference type="SAM" id="MobiDB-lite"/>
    </source>
</evidence>
<feature type="domain" description="DEUBAD" evidence="4">
    <location>
        <begin position="91"/>
        <end position="201"/>
    </location>
</feature>